<dbReference type="AlphaFoldDB" id="A0A1Q2CXB6"/>
<organism evidence="1 2">
    <name type="scientific">Tessaracoccus flavescens</name>
    <dbReference type="NCBI Taxonomy" id="399497"/>
    <lineage>
        <taxon>Bacteria</taxon>
        <taxon>Bacillati</taxon>
        <taxon>Actinomycetota</taxon>
        <taxon>Actinomycetes</taxon>
        <taxon>Propionibacteriales</taxon>
        <taxon>Propionibacteriaceae</taxon>
        <taxon>Tessaracoccus</taxon>
    </lineage>
</organism>
<dbReference type="KEGG" id="tfa:BW733_07905"/>
<reference evidence="1 2" key="1">
    <citation type="journal article" date="2008" name="Int. J. Syst. Evol. Microbiol.">
        <title>Tessaracoccus flavescens sp. nov., isolated from marine sediment.</title>
        <authorList>
            <person name="Lee D.W."/>
            <person name="Lee S.D."/>
        </authorList>
    </citation>
    <scope>NUCLEOTIDE SEQUENCE [LARGE SCALE GENOMIC DNA]</scope>
    <source>
        <strain evidence="1 2">SST-39T</strain>
    </source>
</reference>
<sequence length="591" mass="63656">MNDPFADPEVQAAMKAAGIVHRPGQAEQMLEQLMPLLLAEGVDFDDPDLDLDRANEALGLAVERHNLELSTPVGPDRELALAVLSEFTRVFSLEGAEAAQQFLTVVPSDPLPGLPTVAQVIGVSLGLLDSWCLNRRQLEFIAEWYPDKAAYAAAQDALKFARAGEAFNGTTVLIRVHAGKAVLHGAALAVCSYLIAAAEDEGVSIESMASRILGAHRAGLRRQPASPRLSSSARRMVKGFQGFLEKEGTPSEALDGAMIAFRDLIDLAGEAKLDLRKPTHMASIVDRVLELEDELDVDAYLYTLEAYTRFRISLGVATDLWTVANATVTNLLGDELGELLYLAMSPSGTDEETVAVTDLPVVKGIGPLLDWIGKGQPLTDKGSLRRADIERVAGFIGIAAKGVNSRSHRPTDHILRVRSMTEIPTLAIWWEALLDSRLIEVKGTRVLPGDEAESGAFNEADLRAGFVVDLGVLALGGYGLDDHIATLTMTMSALELLMSTLLEDIEGGQALAAELAELPGTQLLLAHGSVPSRELLEPFRQVGIEHLRELATIGLLRSTGTDRFTVPGPLRGIVARIVTEVRESILRVARS</sequence>
<evidence type="ECO:0000313" key="1">
    <source>
        <dbReference type="EMBL" id="AQP50765.1"/>
    </source>
</evidence>
<proteinExistence type="predicted"/>
<accession>A0A1Q2CXB6</accession>
<name>A0A1Q2CXB6_9ACTN</name>
<dbReference type="Proteomes" id="UP000188235">
    <property type="component" value="Chromosome"/>
</dbReference>
<dbReference type="EMBL" id="CP019607">
    <property type="protein sequence ID" value="AQP50765.1"/>
    <property type="molecule type" value="Genomic_DNA"/>
</dbReference>
<gene>
    <name evidence="1" type="ORF">BW733_07905</name>
</gene>
<keyword evidence="2" id="KW-1185">Reference proteome</keyword>
<dbReference type="OrthoDB" id="3714301at2"/>
<protein>
    <submittedName>
        <fullName evidence="1">Uncharacterized protein</fullName>
    </submittedName>
</protein>
<evidence type="ECO:0000313" key="2">
    <source>
        <dbReference type="Proteomes" id="UP000188235"/>
    </source>
</evidence>
<dbReference type="RefSeq" id="WP_077349418.1">
    <property type="nucleotide sequence ID" value="NZ_CP019607.1"/>
</dbReference>
<dbReference type="STRING" id="399497.BW733_07905"/>